<dbReference type="KEGG" id="afx:JZ786_06460"/>
<dbReference type="PANTHER" id="PTHR38032">
    <property type="entry name" value="POLYMERASE-RELATED"/>
    <property type="match status" value="1"/>
</dbReference>
<reference evidence="2 3" key="1">
    <citation type="submission" date="2021-02" db="EMBL/GenBank/DDBJ databases">
        <title>Alicyclobacillus curvatus sp. nov. and Alicyclobacillus mengziensis sp. nov., two acidophilic bacteria isolated from acid mine drainage.</title>
        <authorList>
            <person name="Huang Y."/>
        </authorList>
    </citation>
    <scope>NUCLEOTIDE SEQUENCE [LARGE SCALE GENOMIC DNA]</scope>
    <source>
        <strain evidence="2 3">S30H14</strain>
    </source>
</reference>
<name>A0A9X7W1K0_9BACL</name>
<evidence type="ECO:0000259" key="1">
    <source>
        <dbReference type="Pfam" id="PF20250"/>
    </source>
</evidence>
<sequence length="613" mass="68040">MQVFNTIKQWLFKSRVSISQKLETQPELPMDSEIEVQPVKHGTVSVMENQISITDPDDEGAFATLTIPKDGRLVVVLDGQPAVGRVIVHGKQDIQLVLSHIPSSQKFSSRVSKNAMEVIGRVEVTLGEEYRLKDLHHVRHAVLELEVKPVYPAPLEVDEITAQLTSAGYQGDFDIKELKQLCHANQTSEAIVLRGVPMIPGKPASYRPVKLPKVYDPIHRRMRITTISMGTTVAVLEPEIPGVPGRNVLGQEVPCPKHWSLPELGPGVVEVNGRIVAIRNGRFLYTRSRIDVIPELVISHDLSSKDGKIEFDGNVVVLGSVLDGSFIQATGSVEVHGGVLRSTVMGERGVFVADAIVGSRVVAGQSKFLYMKLYFDMKQCADEFGHFHLEYRELIEHAKKQLNNDERQPLLADVLLVHRHRKLERTLIHFSEDENQLQELDDRYRQIVLELRSKWNGIGRTNISEKDVAHLHQLLADYVSFVESTMSLEPAEVKAATVTSSSVRTSGKMAITGAGVYASSLEARDSILVKGTVRGGFLVAENTVRIHELGTPSGTETSVKVLNTSGRIGIRIRHPNTLLQVGTNRDRNLVEEYNAVVKGERHANSNTSRRRLA</sequence>
<feature type="domain" description="Flagellar Assembly Protein A N-terminal region" evidence="1">
    <location>
        <begin position="153"/>
        <end position="285"/>
    </location>
</feature>
<dbReference type="EMBL" id="CP071182">
    <property type="protein sequence ID" value="QSO48610.1"/>
    <property type="molecule type" value="Genomic_DNA"/>
</dbReference>
<dbReference type="InterPro" id="IPR046866">
    <property type="entry name" value="FapA_N"/>
</dbReference>
<dbReference type="Proteomes" id="UP000663505">
    <property type="component" value="Chromosome"/>
</dbReference>
<organism evidence="2 3">
    <name type="scientific">Alicyclobacillus mengziensis</name>
    <dbReference type="NCBI Taxonomy" id="2931921"/>
    <lineage>
        <taxon>Bacteria</taxon>
        <taxon>Bacillati</taxon>
        <taxon>Bacillota</taxon>
        <taxon>Bacilli</taxon>
        <taxon>Bacillales</taxon>
        <taxon>Alicyclobacillaceae</taxon>
        <taxon>Alicyclobacillus</taxon>
    </lineage>
</organism>
<dbReference type="AlphaFoldDB" id="A0A9X7W1K0"/>
<evidence type="ECO:0000313" key="3">
    <source>
        <dbReference type="Proteomes" id="UP000663505"/>
    </source>
</evidence>
<accession>A0A9X7W1K0</accession>
<dbReference type="Pfam" id="PF03961">
    <property type="entry name" value="FapA"/>
    <property type="match status" value="1"/>
</dbReference>
<dbReference type="PANTHER" id="PTHR38032:SF1">
    <property type="entry name" value="RNA-BINDING PROTEIN KHPB N-TERMINAL DOMAIN-CONTAINING PROTEIN"/>
    <property type="match status" value="1"/>
</dbReference>
<dbReference type="InterPro" id="IPR005646">
    <property type="entry name" value="FapA"/>
</dbReference>
<evidence type="ECO:0000313" key="2">
    <source>
        <dbReference type="EMBL" id="QSO48610.1"/>
    </source>
</evidence>
<gene>
    <name evidence="2" type="ORF">JZ786_06460</name>
</gene>
<dbReference type="Pfam" id="PF20250">
    <property type="entry name" value="FapA_N"/>
    <property type="match status" value="1"/>
</dbReference>
<proteinExistence type="predicted"/>
<keyword evidence="3" id="KW-1185">Reference proteome</keyword>
<dbReference type="InterPro" id="IPR046865">
    <property type="entry name" value="FapA_b_solenoid"/>
</dbReference>
<dbReference type="RefSeq" id="WP_206657941.1">
    <property type="nucleotide sequence ID" value="NZ_CP071182.1"/>
</dbReference>
<protein>
    <submittedName>
        <fullName evidence="2">DUF342 domain-containing protein</fullName>
    </submittedName>
</protein>